<organism evidence="2 3">
    <name type="scientific">Orbilia ellipsospora</name>
    <dbReference type="NCBI Taxonomy" id="2528407"/>
    <lineage>
        <taxon>Eukaryota</taxon>
        <taxon>Fungi</taxon>
        <taxon>Dikarya</taxon>
        <taxon>Ascomycota</taxon>
        <taxon>Pezizomycotina</taxon>
        <taxon>Orbiliomycetes</taxon>
        <taxon>Orbiliales</taxon>
        <taxon>Orbiliaceae</taxon>
        <taxon>Orbilia</taxon>
    </lineage>
</organism>
<protein>
    <recommendedName>
        <fullName evidence="1">DUF427 domain-containing protein</fullName>
    </recommendedName>
</protein>
<feature type="domain" description="DUF427" evidence="1">
    <location>
        <begin position="25"/>
        <end position="110"/>
    </location>
</feature>
<dbReference type="EMBL" id="JAVHJO010000001">
    <property type="protein sequence ID" value="KAK6543409.1"/>
    <property type="molecule type" value="Genomic_DNA"/>
</dbReference>
<name>A0AAV9XN47_9PEZI</name>
<dbReference type="PANTHER" id="PTHR34310:SF5">
    <property type="entry name" value="DUF427 DOMAIN PROTEIN (AFU_ORTHOLOGUE AFUA_3G02220)"/>
    <property type="match status" value="1"/>
</dbReference>
<evidence type="ECO:0000259" key="1">
    <source>
        <dbReference type="Pfam" id="PF04248"/>
    </source>
</evidence>
<accession>A0AAV9XN47</accession>
<dbReference type="Proteomes" id="UP001365542">
    <property type="component" value="Unassembled WGS sequence"/>
</dbReference>
<dbReference type="Gene3D" id="2.170.150.40">
    <property type="entry name" value="Domain of unknown function (DUF427)"/>
    <property type="match status" value="1"/>
</dbReference>
<dbReference type="InterPro" id="IPR038694">
    <property type="entry name" value="DUF427_sf"/>
</dbReference>
<gene>
    <name evidence="2" type="ORF">TWF694_000156</name>
</gene>
<evidence type="ECO:0000313" key="2">
    <source>
        <dbReference type="EMBL" id="KAK6543409.1"/>
    </source>
</evidence>
<keyword evidence="3" id="KW-1185">Reference proteome</keyword>
<sequence length="118" mass="13270">MTLSDKFKNIFKHESSGSSSKMHATATVNGTVIAEADHYEVVEGNIYFPPESLKMEYFKTTETHSTCPWKGLASYYTIDVPGDTQVDAAWYYPEPSSKASHIKDHVAFYKNKVHINSS</sequence>
<proteinExistence type="predicted"/>
<reference evidence="2 3" key="1">
    <citation type="submission" date="2019-10" db="EMBL/GenBank/DDBJ databases">
        <authorList>
            <person name="Palmer J.M."/>
        </authorList>
    </citation>
    <scope>NUCLEOTIDE SEQUENCE [LARGE SCALE GENOMIC DNA]</scope>
    <source>
        <strain evidence="2 3">TWF694</strain>
    </source>
</reference>
<dbReference type="Pfam" id="PF04248">
    <property type="entry name" value="NTP_transf_9"/>
    <property type="match status" value="1"/>
</dbReference>
<evidence type="ECO:0000313" key="3">
    <source>
        <dbReference type="Proteomes" id="UP001365542"/>
    </source>
</evidence>
<dbReference type="AlphaFoldDB" id="A0AAV9XN47"/>
<comment type="caution">
    <text evidence="2">The sequence shown here is derived from an EMBL/GenBank/DDBJ whole genome shotgun (WGS) entry which is preliminary data.</text>
</comment>
<dbReference type="PANTHER" id="PTHR34310">
    <property type="entry name" value="DUF427 DOMAIN PROTEIN (AFU_ORTHOLOGUE AFUA_3G02220)"/>
    <property type="match status" value="1"/>
</dbReference>
<dbReference type="InterPro" id="IPR007361">
    <property type="entry name" value="DUF427"/>
</dbReference>